<dbReference type="EC" id="1.-.-.-" evidence="2"/>
<dbReference type="GO" id="GO:0016491">
    <property type="term" value="F:oxidoreductase activity"/>
    <property type="evidence" value="ECO:0007669"/>
    <property type="project" value="UniProtKB-KW"/>
</dbReference>
<evidence type="ECO:0000259" key="1">
    <source>
        <dbReference type="Pfam" id="PF01266"/>
    </source>
</evidence>
<protein>
    <submittedName>
        <fullName evidence="2">NAD(P)/FAD-dependent oxidoreductase</fullName>
        <ecNumber evidence="2">1.-.-.-</ecNumber>
    </submittedName>
</protein>
<dbReference type="Pfam" id="PF01266">
    <property type="entry name" value="DAO"/>
    <property type="match status" value="1"/>
</dbReference>
<keyword evidence="2" id="KW-0560">Oxidoreductase</keyword>
<keyword evidence="3" id="KW-1185">Reference proteome</keyword>
<evidence type="ECO:0000313" key="2">
    <source>
        <dbReference type="EMBL" id="MFH6984223.1"/>
    </source>
</evidence>
<accession>A0ABW7N9I0</accession>
<feature type="domain" description="FAD dependent oxidoreductase" evidence="1">
    <location>
        <begin position="14"/>
        <end position="367"/>
    </location>
</feature>
<dbReference type="Proteomes" id="UP001610063">
    <property type="component" value="Unassembled WGS sequence"/>
</dbReference>
<dbReference type="PANTHER" id="PTHR13847">
    <property type="entry name" value="SARCOSINE DEHYDROGENASE-RELATED"/>
    <property type="match status" value="1"/>
</dbReference>
<dbReference type="EMBL" id="JBIPKE010000017">
    <property type="protein sequence ID" value="MFH6984223.1"/>
    <property type="molecule type" value="Genomic_DNA"/>
</dbReference>
<reference evidence="2 3" key="1">
    <citation type="journal article" date="2013" name="Int. J. Syst. Evol. Microbiol.">
        <title>Marinoscillum luteum sp. nov., isolated from marine sediment.</title>
        <authorList>
            <person name="Cha I.T."/>
            <person name="Park S.J."/>
            <person name="Kim S.J."/>
            <person name="Kim J.G."/>
            <person name="Jung M.Y."/>
            <person name="Shin K.S."/>
            <person name="Kwon K.K."/>
            <person name="Yang S.H."/>
            <person name="Seo Y.S."/>
            <person name="Rhee S.K."/>
        </authorList>
    </citation>
    <scope>NUCLEOTIDE SEQUENCE [LARGE SCALE GENOMIC DNA]</scope>
    <source>
        <strain evidence="2 3">KCTC 23939</strain>
    </source>
</reference>
<proteinExistence type="predicted"/>
<sequence>MVSFWEQQSLLSYDVIVIGAGITGLSTAASLKEKSPNLNILVIERGSLPTGASTKNAGFACFGSISELAQDRKALGDEGMTRLVKRRWDGLQKTIQRLGRDQIGFLQKGGYELLTEANSHYLDDMESLNELLRPVFDQPVFSQADEAIGTFGFAGTKHLIFNQYEGQLHTGKLIRSLWQYCAQSGIQIITGTEVTALHSQGQQVTVQTKNYAFRAGAVAVCTNAFTKELIQTPLDLTPGRGMVMVISPQRPSTISGTFHYDEGYYYFRDFEDKIIFGGGRNLAFEEETTTEFGFNEKIEQKLHQILKEIILPGNAYTVDLKWSGIMAFGQTKEPILQKVQPGIYLGVRLGGMGVALGSLLGEELAERIVRDGF</sequence>
<dbReference type="Gene3D" id="3.30.9.10">
    <property type="entry name" value="D-Amino Acid Oxidase, subunit A, domain 2"/>
    <property type="match status" value="1"/>
</dbReference>
<evidence type="ECO:0000313" key="3">
    <source>
        <dbReference type="Proteomes" id="UP001610063"/>
    </source>
</evidence>
<dbReference type="InterPro" id="IPR006076">
    <property type="entry name" value="FAD-dep_OxRdtase"/>
</dbReference>
<comment type="caution">
    <text evidence="2">The sequence shown here is derived from an EMBL/GenBank/DDBJ whole genome shotgun (WGS) entry which is preliminary data.</text>
</comment>
<dbReference type="InterPro" id="IPR036188">
    <property type="entry name" value="FAD/NAD-bd_sf"/>
</dbReference>
<dbReference type="Gene3D" id="3.50.50.60">
    <property type="entry name" value="FAD/NAD(P)-binding domain"/>
    <property type="match status" value="1"/>
</dbReference>
<name>A0ABW7N9I0_9BACT</name>
<gene>
    <name evidence="2" type="ORF">ACHKAR_12280</name>
</gene>
<dbReference type="SUPFAM" id="SSF51905">
    <property type="entry name" value="FAD/NAD(P)-binding domain"/>
    <property type="match status" value="1"/>
</dbReference>
<dbReference type="RefSeq" id="WP_395417611.1">
    <property type="nucleotide sequence ID" value="NZ_JBIPKE010000017.1"/>
</dbReference>
<organism evidence="2 3">
    <name type="scientific">Marinoscillum luteum</name>
    <dbReference type="NCBI Taxonomy" id="861051"/>
    <lineage>
        <taxon>Bacteria</taxon>
        <taxon>Pseudomonadati</taxon>
        <taxon>Bacteroidota</taxon>
        <taxon>Cytophagia</taxon>
        <taxon>Cytophagales</taxon>
        <taxon>Reichenbachiellaceae</taxon>
        <taxon>Marinoscillum</taxon>
    </lineage>
</organism>
<dbReference type="PANTHER" id="PTHR13847:SF281">
    <property type="entry name" value="FAD DEPENDENT OXIDOREDUCTASE DOMAIN-CONTAINING PROTEIN"/>
    <property type="match status" value="1"/>
</dbReference>